<name>K5D7F8_RHOBT</name>
<evidence type="ECO:0000313" key="1">
    <source>
        <dbReference type="EMBL" id="EKK02692.1"/>
    </source>
</evidence>
<dbReference type="PATRIC" id="fig|993517.3.peg.2155"/>
<evidence type="ECO:0000313" key="2">
    <source>
        <dbReference type="Proteomes" id="UP000007993"/>
    </source>
</evidence>
<reference evidence="1 2" key="1">
    <citation type="journal article" date="2013" name="Mar. Genomics">
        <title>Expression of sulfatases in Rhodopirellula baltica and the diversity of sulfatases in the genus Rhodopirellula.</title>
        <authorList>
            <person name="Wegner C.E."/>
            <person name="Richter-Heitmann T."/>
            <person name="Klindworth A."/>
            <person name="Klockow C."/>
            <person name="Richter M."/>
            <person name="Achstetter T."/>
            <person name="Glockner F.O."/>
            <person name="Harder J."/>
        </authorList>
    </citation>
    <scope>NUCLEOTIDE SEQUENCE [LARGE SCALE GENOMIC DNA]</scope>
    <source>
        <strain evidence="1 2">SH28</strain>
    </source>
</reference>
<comment type="caution">
    <text evidence="1">The sequence shown here is derived from an EMBL/GenBank/DDBJ whole genome shotgun (WGS) entry which is preliminary data.</text>
</comment>
<protein>
    <submittedName>
        <fullName evidence="1">Uncharacterized protein</fullName>
    </submittedName>
</protein>
<dbReference type="RefSeq" id="WP_007331821.1">
    <property type="nucleotide sequence ID" value="NZ_AMCW01000050.1"/>
</dbReference>
<sequence length="248" mass="28006">MTLTLFDHKRKRITTASVDVDGDVVTGAYYSDTKLRRIHDSAYDLVFTINTETAFPRTKGLPAVLPIIYRMRDPDFEHFAYRVTGDSTVTILGSGEAHDYSESRLAAHQPLVGSRVPFNPRKAEDAMAWAGVFSLDGLSRAEMRRAIEIADKRWGDDWSDYMIVPWSENTPKSKMLRLEWVEPFGQNASFGCPSLDNNCHRGFFGTATLPLVLYDKSPSMNLFGDFNPQLIVTYCSRCRTIGVENQCD</sequence>
<dbReference type="AlphaFoldDB" id="K5D7F8"/>
<proteinExistence type="predicted"/>
<accession>K5D7F8</accession>
<gene>
    <name evidence="1" type="ORF">RBSH_01988</name>
</gene>
<organism evidence="1 2">
    <name type="scientific">Rhodopirellula baltica SH28</name>
    <dbReference type="NCBI Taxonomy" id="993517"/>
    <lineage>
        <taxon>Bacteria</taxon>
        <taxon>Pseudomonadati</taxon>
        <taxon>Planctomycetota</taxon>
        <taxon>Planctomycetia</taxon>
        <taxon>Pirellulales</taxon>
        <taxon>Pirellulaceae</taxon>
        <taxon>Rhodopirellula</taxon>
    </lineage>
</organism>
<dbReference type="Proteomes" id="UP000007993">
    <property type="component" value="Unassembled WGS sequence"/>
</dbReference>
<dbReference type="EMBL" id="AMCW01000050">
    <property type="protein sequence ID" value="EKK02692.1"/>
    <property type="molecule type" value="Genomic_DNA"/>
</dbReference>